<dbReference type="EC" id="3.2.2.6" evidence="1"/>
<evidence type="ECO:0000256" key="7">
    <source>
        <dbReference type="SAM" id="MobiDB-lite"/>
    </source>
</evidence>
<dbReference type="SUPFAM" id="SSF52200">
    <property type="entry name" value="Toll/Interleukin receptor TIR domain"/>
    <property type="match status" value="1"/>
</dbReference>
<evidence type="ECO:0000256" key="3">
    <source>
        <dbReference type="ARBA" id="ARBA00022737"/>
    </source>
</evidence>
<dbReference type="InterPro" id="IPR045344">
    <property type="entry name" value="C-JID"/>
</dbReference>
<dbReference type="AlphaFoldDB" id="A0AAU9RT83"/>
<dbReference type="InterPro" id="IPR035897">
    <property type="entry name" value="Toll_tir_struct_dom_sf"/>
</dbReference>
<dbReference type="InterPro" id="IPR042197">
    <property type="entry name" value="Apaf_helical"/>
</dbReference>
<keyword evidence="8" id="KW-0472">Membrane</keyword>
<dbReference type="Gene3D" id="3.40.50.10140">
    <property type="entry name" value="Toll/interleukin-1 receptor homology (TIR) domain"/>
    <property type="match status" value="1"/>
</dbReference>
<keyword evidence="2" id="KW-0433">Leucine-rich repeat</keyword>
<name>A0AAU9RT83_THLAR</name>
<organism evidence="10 11">
    <name type="scientific">Thlaspi arvense</name>
    <name type="common">Field penny-cress</name>
    <dbReference type="NCBI Taxonomy" id="13288"/>
    <lineage>
        <taxon>Eukaryota</taxon>
        <taxon>Viridiplantae</taxon>
        <taxon>Streptophyta</taxon>
        <taxon>Embryophyta</taxon>
        <taxon>Tracheophyta</taxon>
        <taxon>Spermatophyta</taxon>
        <taxon>Magnoliopsida</taxon>
        <taxon>eudicotyledons</taxon>
        <taxon>Gunneridae</taxon>
        <taxon>Pentapetalae</taxon>
        <taxon>rosids</taxon>
        <taxon>malvids</taxon>
        <taxon>Brassicales</taxon>
        <taxon>Brassicaceae</taxon>
        <taxon>Thlaspideae</taxon>
        <taxon>Thlaspi</taxon>
    </lineage>
</organism>
<dbReference type="InterPro" id="IPR058192">
    <property type="entry name" value="WHD_ROQ1-like"/>
</dbReference>
<evidence type="ECO:0000259" key="9">
    <source>
        <dbReference type="PROSITE" id="PS50104"/>
    </source>
</evidence>
<evidence type="ECO:0000313" key="11">
    <source>
        <dbReference type="Proteomes" id="UP000836841"/>
    </source>
</evidence>
<dbReference type="PANTHER" id="PTHR11017">
    <property type="entry name" value="LEUCINE-RICH REPEAT-CONTAINING PROTEIN"/>
    <property type="match status" value="1"/>
</dbReference>
<dbReference type="FunFam" id="3.40.50.300:FF:001862">
    <property type="entry name" value="Disease resistance protein RPS4"/>
    <property type="match status" value="1"/>
</dbReference>
<dbReference type="FunFam" id="3.80.10.10:FF:000386">
    <property type="entry name" value="Disease resistance protein RPS4"/>
    <property type="match status" value="1"/>
</dbReference>
<dbReference type="InterPro" id="IPR027417">
    <property type="entry name" value="P-loop_NTPase"/>
</dbReference>
<proteinExistence type="predicted"/>
<keyword evidence="11" id="KW-1185">Reference proteome</keyword>
<dbReference type="GO" id="GO:0007165">
    <property type="term" value="P:signal transduction"/>
    <property type="evidence" value="ECO:0007669"/>
    <property type="project" value="InterPro"/>
</dbReference>
<feature type="domain" description="TIR" evidence="9">
    <location>
        <begin position="9"/>
        <end position="174"/>
    </location>
</feature>
<dbReference type="PANTHER" id="PTHR11017:SF589">
    <property type="entry name" value="ADP-RIBOSYL CYCLASE_CYCLIC ADP-RIBOSE HYDROLASE-RELATED"/>
    <property type="match status" value="1"/>
</dbReference>
<evidence type="ECO:0000256" key="1">
    <source>
        <dbReference type="ARBA" id="ARBA00011982"/>
    </source>
</evidence>
<dbReference type="Gene3D" id="3.80.10.10">
    <property type="entry name" value="Ribonuclease Inhibitor"/>
    <property type="match status" value="2"/>
</dbReference>
<keyword evidence="5" id="KW-0520">NAD</keyword>
<dbReference type="EMBL" id="OU466858">
    <property type="protein sequence ID" value="CAH2046410.1"/>
    <property type="molecule type" value="Genomic_DNA"/>
</dbReference>
<dbReference type="Pfam" id="PF23282">
    <property type="entry name" value="WHD_ROQ1"/>
    <property type="match status" value="1"/>
</dbReference>
<protein>
    <recommendedName>
        <fullName evidence="1">ADP-ribosyl cyclase/cyclic ADP-ribose hydrolase</fullName>
        <ecNumber evidence="1">3.2.2.6</ecNumber>
    </recommendedName>
</protein>
<dbReference type="InterPro" id="IPR044974">
    <property type="entry name" value="Disease_R_plants"/>
</dbReference>
<dbReference type="GO" id="GO:0042742">
    <property type="term" value="P:defense response to bacterium"/>
    <property type="evidence" value="ECO:0007669"/>
    <property type="project" value="UniProtKB-ARBA"/>
</dbReference>
<evidence type="ECO:0000256" key="4">
    <source>
        <dbReference type="ARBA" id="ARBA00022801"/>
    </source>
</evidence>
<dbReference type="Pfam" id="PF00931">
    <property type="entry name" value="NB-ARC"/>
    <property type="match status" value="1"/>
</dbReference>
<dbReference type="InterPro" id="IPR002182">
    <property type="entry name" value="NB-ARC"/>
</dbReference>
<dbReference type="Pfam" id="PF20160">
    <property type="entry name" value="C-JID"/>
    <property type="match status" value="1"/>
</dbReference>
<evidence type="ECO:0000256" key="5">
    <source>
        <dbReference type="ARBA" id="ARBA00023027"/>
    </source>
</evidence>
<comment type="catalytic activity">
    <reaction evidence="6">
        <text>NAD(+) + H2O = ADP-D-ribose + nicotinamide + H(+)</text>
        <dbReference type="Rhea" id="RHEA:16301"/>
        <dbReference type="ChEBI" id="CHEBI:15377"/>
        <dbReference type="ChEBI" id="CHEBI:15378"/>
        <dbReference type="ChEBI" id="CHEBI:17154"/>
        <dbReference type="ChEBI" id="CHEBI:57540"/>
        <dbReference type="ChEBI" id="CHEBI:57967"/>
        <dbReference type="EC" id="3.2.2.6"/>
    </reaction>
    <physiologicalReaction direction="left-to-right" evidence="6">
        <dbReference type="Rhea" id="RHEA:16302"/>
    </physiologicalReaction>
</comment>
<dbReference type="Proteomes" id="UP000836841">
    <property type="component" value="Chromosome 2"/>
</dbReference>
<reference evidence="10 11" key="1">
    <citation type="submission" date="2022-03" db="EMBL/GenBank/DDBJ databases">
        <authorList>
            <person name="Nunn A."/>
            <person name="Chopra R."/>
            <person name="Nunn A."/>
            <person name="Contreras Garrido A."/>
        </authorList>
    </citation>
    <scope>NUCLEOTIDE SEQUENCE [LARGE SCALE GENOMIC DNA]</scope>
</reference>
<dbReference type="FunFam" id="3.40.50.10140:FF:000007">
    <property type="entry name" value="Disease resistance protein (TIR-NBS-LRR class)"/>
    <property type="match status" value="1"/>
</dbReference>
<dbReference type="PRINTS" id="PR00364">
    <property type="entry name" value="DISEASERSIST"/>
</dbReference>
<evidence type="ECO:0000313" key="10">
    <source>
        <dbReference type="EMBL" id="CAH2046410.1"/>
    </source>
</evidence>
<feature type="transmembrane region" description="Helical" evidence="8">
    <location>
        <begin position="1123"/>
        <end position="1142"/>
    </location>
</feature>
<evidence type="ECO:0000256" key="8">
    <source>
        <dbReference type="SAM" id="Phobius"/>
    </source>
</evidence>
<keyword evidence="4" id="KW-0378">Hydrolase</keyword>
<evidence type="ECO:0000256" key="2">
    <source>
        <dbReference type="ARBA" id="ARBA00022614"/>
    </source>
</evidence>
<keyword evidence="8" id="KW-1133">Transmembrane helix</keyword>
<dbReference type="SUPFAM" id="SSF52058">
    <property type="entry name" value="L domain-like"/>
    <property type="match status" value="1"/>
</dbReference>
<dbReference type="SUPFAM" id="SSF52540">
    <property type="entry name" value="P-loop containing nucleoside triphosphate hydrolases"/>
    <property type="match status" value="1"/>
</dbReference>
<dbReference type="SMART" id="SM00255">
    <property type="entry name" value="TIR"/>
    <property type="match status" value="1"/>
</dbReference>
<dbReference type="GO" id="GO:0061809">
    <property type="term" value="F:NAD+ nucleosidase activity, cyclic ADP-ribose generating"/>
    <property type="evidence" value="ECO:0007669"/>
    <property type="project" value="UniProtKB-EC"/>
</dbReference>
<feature type="transmembrane region" description="Helical" evidence="8">
    <location>
        <begin position="1148"/>
        <end position="1168"/>
    </location>
</feature>
<dbReference type="PROSITE" id="PS50104">
    <property type="entry name" value="TIR"/>
    <property type="match status" value="1"/>
</dbReference>
<dbReference type="GO" id="GO:0043531">
    <property type="term" value="F:ADP binding"/>
    <property type="evidence" value="ECO:0007669"/>
    <property type="project" value="InterPro"/>
</dbReference>
<dbReference type="Pfam" id="PF01582">
    <property type="entry name" value="TIR"/>
    <property type="match status" value="1"/>
</dbReference>
<dbReference type="Gene3D" id="3.40.50.300">
    <property type="entry name" value="P-loop containing nucleotide triphosphate hydrolases"/>
    <property type="match status" value="1"/>
</dbReference>
<dbReference type="InterPro" id="IPR032675">
    <property type="entry name" value="LRR_dom_sf"/>
</dbReference>
<keyword evidence="8" id="KW-0812">Transmembrane</keyword>
<feature type="region of interest" description="Disordered" evidence="7">
    <location>
        <begin position="185"/>
        <end position="208"/>
    </location>
</feature>
<gene>
    <name evidence="10" type="ORF">TAV2_LOCUS5035</name>
</gene>
<dbReference type="InterPro" id="IPR000157">
    <property type="entry name" value="TIR_dom"/>
</dbReference>
<accession>A0AAU9RT83</accession>
<sequence length="1184" mass="136151">MADDGITLPQYQVFINFRGDELRKSFVGFLVKPMIFGKINVFTDEIELKGTDLQNLFARIEESRVAVAIFSERYTESRWCLDELVKMKELMEEGKLVVIPVFYRLSATACKNLEGAFGDKFRKLNWEYRSEPERIMKWEEALVSVSNNIGLSLNVQSDESKFVDTIVEHVKRVLLVTLTKERENSKNQNKETFTDRTITGEREEPDTTPRFGVEQRLKQLEEKLQFGYEQTRFVGVVGMLGIGKTTLAKMLYEKWEDKFKSGMFFPDVGTMSKEHGLDWLQKRLMQELLKDIRPNIGYTENAHEFWKDDLLSRKVFVVLDDVSGKKQIKFLLGKRDWIKKGSKIVITSSNESLLQDLVNDTYEVPRLNSRDSLQCFTNHAFGLDYAKGKFMKLSRNILDYAKGNPLALKALGVELRGKDEAYWEQRIGTLTQRSNKMIQDVLSRRYDELTRGQKDAFLDVACFFKSENANFVRCLVDSCDSEAWDDMRDLTDKFLVSISGCRVEMHDMLCTFAKELASQALAKNTGIQFRLWNHQDIICVLKNKLEIKNVRGFFLDMSEVPGIMSVDAKIFSSMCNLLYLKIYSSAFLQEGKADFKIGISEELQLPLDKVMYLHWLKYPLEKLPSDFNAKKLVNLELPYSSIKQVWDGVKETPNLKWVDLSNSRKLNNLSGLSNAQNLERLNLEGCTSLVNLLQEMENMKSLIFLNMRRCKRLKFLPVMKLSSLKILILSNCSKLQEFEVISENLEALYLDGTALKELPPATGNLERLSILNLKGCELLESLPECLGKQKALEELILSGCSKLESVPKDIENMRYLRILLLDGTRIKETPEIYSLQRLCLSRNNAMVRLQGNISQLYRLKWLDLKNCENLRYLPTLPPNLEFFDAHGCERLESVANPLALRMMTEQIRSTFLFTNCNNLEQDARDDISSYAQWKCHRLALECYDRGVVSGASFNLCYPGFEVPSWFNHQAVGSVLEPKLQLRWCNNRLSGIALCAVVSFHDNEYPIDTFSVKCRIQLENEEGPPISLDCDVGELREPGKIESDHVFIGYASCLHLEKRLEDQYSGNNSIHTKAFLEFYVNDACKSEVVNCGISLVYAEPHHVPVEANPYISSSKKSGGWLDDLLGYIFLSFFCVIVFAPHYYLRFLKFFWPLVAIFLCLLAIGLFMEWKDGKPKQQKRSQTHGT</sequence>
<dbReference type="FunFam" id="1.10.8.430:FF:000002">
    <property type="entry name" value="Disease resistance protein (TIR-NBS-LRR class)"/>
    <property type="match status" value="1"/>
</dbReference>
<dbReference type="Gene3D" id="1.10.8.430">
    <property type="entry name" value="Helical domain of apoptotic protease-activating factors"/>
    <property type="match status" value="1"/>
</dbReference>
<keyword evidence="3" id="KW-0677">Repeat</keyword>
<evidence type="ECO:0000256" key="6">
    <source>
        <dbReference type="ARBA" id="ARBA00047304"/>
    </source>
</evidence>